<dbReference type="PANTHER" id="PTHR37292:SF2">
    <property type="entry name" value="DUF262 DOMAIN-CONTAINING PROTEIN"/>
    <property type="match status" value="1"/>
</dbReference>
<dbReference type="Proteomes" id="UP000295626">
    <property type="component" value="Unassembled WGS sequence"/>
</dbReference>
<organism evidence="2 3">
    <name type="scientific">Micromonospora fluostatini</name>
    <dbReference type="NCBI Taxonomy" id="1629071"/>
    <lineage>
        <taxon>Bacteria</taxon>
        <taxon>Bacillati</taxon>
        <taxon>Actinomycetota</taxon>
        <taxon>Actinomycetes</taxon>
        <taxon>Micromonosporales</taxon>
        <taxon>Micromonosporaceae</taxon>
        <taxon>Micromonospora</taxon>
    </lineage>
</organism>
<feature type="non-terminal residue" evidence="2">
    <location>
        <position position="499"/>
    </location>
</feature>
<dbReference type="InterPro" id="IPR004919">
    <property type="entry name" value="GmrSD_N"/>
</dbReference>
<reference evidence="2 3" key="1">
    <citation type="submission" date="2019-02" db="EMBL/GenBank/DDBJ databases">
        <title>Draft genome sequences of novel Actinobacteria.</title>
        <authorList>
            <person name="Sahin N."/>
            <person name="Ay H."/>
            <person name="Saygin H."/>
        </authorList>
    </citation>
    <scope>NUCLEOTIDE SEQUENCE [LARGE SCALE GENOMIC DNA]</scope>
    <source>
        <strain evidence="2 3">JCM 30529</strain>
    </source>
</reference>
<dbReference type="Pfam" id="PF03235">
    <property type="entry name" value="GmrSD_N"/>
    <property type="match status" value="1"/>
</dbReference>
<evidence type="ECO:0000313" key="3">
    <source>
        <dbReference type="Proteomes" id="UP000295626"/>
    </source>
</evidence>
<keyword evidence="3" id="KW-1185">Reference proteome</keyword>
<protein>
    <submittedName>
        <fullName evidence="2">DUF262 domain-containing protein</fullName>
    </submittedName>
</protein>
<comment type="caution">
    <text evidence="2">The sequence shown here is derived from an EMBL/GenBank/DDBJ whole genome shotgun (WGS) entry which is preliminary data.</text>
</comment>
<feature type="domain" description="GmrSD restriction endonucleases N-terminal" evidence="1">
    <location>
        <begin position="18"/>
        <end position="238"/>
    </location>
</feature>
<evidence type="ECO:0000259" key="1">
    <source>
        <dbReference type="Pfam" id="PF03235"/>
    </source>
</evidence>
<name>A0ABY2DFL0_9ACTN</name>
<evidence type="ECO:0000313" key="2">
    <source>
        <dbReference type="EMBL" id="TDB91665.1"/>
    </source>
</evidence>
<dbReference type="EMBL" id="SMKE01000516">
    <property type="protein sequence ID" value="TDB91665.1"/>
    <property type="molecule type" value="Genomic_DNA"/>
</dbReference>
<sequence>MLSDRGESRLDSTILHLDDVLDDIAEGRIQIPVFQRPFVWRPEQMLELFDSIERGYPIGSVLVWETRQPIESLPSVGDVQVPPAPAGQMVSYVLDGHQRLSTLFGVLRRLGRPPRADDQREWKWRVYRDLTPKSDTERYRHHRAAGEPPPPAPDHYLPIRVVGSTFDFLNFSRTLELRVGPARAERLVREADRVAQRIRSYKLNLIRLQGGNLDQAVDVYTRLNRKGVRMDADQMVSALTHRQDKPTLASRIDEIVESVASTGFGELPRLALFRVVLALAGEQDVMTPRWEAVARRLQDHLVDAVPDASLAVHRTVDFLRWAGLPLAQLLPYAHQLVVLAKFFHHCPEPSEEQRYELRRWFWVTAWAGSFAGATSTTLRTKLREMQDFAEKGTTLPLDLADVQPMPDTFNLNSARTLAYVAWEIGEFPKRRNILGREFDVTQQIAAGATQAYRPVVAVKDIQSKPANRLVLPTVPGMSLLKSLLELQVVGGLPNDGSFS</sequence>
<gene>
    <name evidence="2" type="ORF">E1091_13625</name>
</gene>
<dbReference type="PANTHER" id="PTHR37292">
    <property type="entry name" value="VNG6097C"/>
    <property type="match status" value="1"/>
</dbReference>
<proteinExistence type="predicted"/>
<accession>A0ABY2DFL0</accession>